<dbReference type="RefSeq" id="WP_256397063.1">
    <property type="nucleotide sequence ID" value="NZ_JANHDL010000004.1"/>
</dbReference>
<accession>A0ABD6BYM5</accession>
<evidence type="ECO:0000313" key="2">
    <source>
        <dbReference type="Proteomes" id="UP001597185"/>
    </source>
</evidence>
<dbReference type="EMBL" id="JBHUDB010000002">
    <property type="protein sequence ID" value="MFD1570127.1"/>
    <property type="molecule type" value="Genomic_DNA"/>
</dbReference>
<dbReference type="Proteomes" id="UP001597185">
    <property type="component" value="Unassembled WGS sequence"/>
</dbReference>
<sequence length="91" mass="9548">MSAEFIHDPEGILVFAEPTTLQVSSGCAESTVTATVLPFSKRNDDSVWAGPDTYMIPEDADFTVLDGLASLAATDAETVDVGDRLGSAEPN</sequence>
<name>A0ABD6BYM5_9EURY</name>
<proteinExistence type="predicted"/>
<comment type="caution">
    <text evidence="1">The sequence shown here is derived from an EMBL/GenBank/DDBJ whole genome shotgun (WGS) entry which is preliminary data.</text>
</comment>
<dbReference type="AlphaFoldDB" id="A0ABD6BYM5"/>
<gene>
    <name evidence="1" type="ORF">ACFR9T_05945</name>
</gene>
<organism evidence="1 2">
    <name type="scientific">Halorubrum laminariae</name>
    <dbReference type="NCBI Taxonomy" id="1433523"/>
    <lineage>
        <taxon>Archaea</taxon>
        <taxon>Methanobacteriati</taxon>
        <taxon>Methanobacteriota</taxon>
        <taxon>Stenosarchaea group</taxon>
        <taxon>Halobacteria</taxon>
        <taxon>Halobacteriales</taxon>
        <taxon>Haloferacaceae</taxon>
        <taxon>Halorubrum</taxon>
    </lineage>
</organism>
<evidence type="ECO:0000313" key="1">
    <source>
        <dbReference type="EMBL" id="MFD1570127.1"/>
    </source>
</evidence>
<protein>
    <submittedName>
        <fullName evidence="1">Uncharacterized protein</fullName>
    </submittedName>
</protein>
<reference evidence="1 2" key="1">
    <citation type="journal article" date="2019" name="Int. J. Syst. Evol. Microbiol.">
        <title>The Global Catalogue of Microorganisms (GCM) 10K type strain sequencing project: providing services to taxonomists for standard genome sequencing and annotation.</title>
        <authorList>
            <consortium name="The Broad Institute Genomics Platform"/>
            <consortium name="The Broad Institute Genome Sequencing Center for Infectious Disease"/>
            <person name="Wu L."/>
            <person name="Ma J."/>
        </authorList>
    </citation>
    <scope>NUCLEOTIDE SEQUENCE [LARGE SCALE GENOMIC DNA]</scope>
    <source>
        <strain evidence="1 2">CGMCC 1.12689</strain>
    </source>
</reference>
<keyword evidence="2" id="KW-1185">Reference proteome</keyword>